<dbReference type="AlphaFoldDB" id="A0A974A2U5"/>
<organism evidence="2">
    <name type="scientific">Bradyrhizobium septentrionale</name>
    <dbReference type="NCBI Taxonomy" id="1404411"/>
    <lineage>
        <taxon>Bacteria</taxon>
        <taxon>Pseudomonadati</taxon>
        <taxon>Pseudomonadota</taxon>
        <taxon>Alphaproteobacteria</taxon>
        <taxon>Hyphomicrobiales</taxon>
        <taxon>Nitrobacteraceae</taxon>
        <taxon>Bradyrhizobium</taxon>
    </lineage>
</organism>
<accession>A0A974A2U5</accession>
<evidence type="ECO:0000313" key="2">
    <source>
        <dbReference type="EMBL" id="NVI46318.1"/>
    </source>
</evidence>
<keyword evidence="1" id="KW-1133">Transmembrane helix</keyword>
<reference evidence="2" key="1">
    <citation type="submission" date="2020-06" db="EMBL/GenBank/DDBJ databases">
        <title>Whole Genome Sequence of Bradyrhizobium sp. Strain 1S1.</title>
        <authorList>
            <person name="Bromfield E.S.P."/>
            <person name="Cloutier S."/>
        </authorList>
    </citation>
    <scope>NUCLEOTIDE SEQUENCE [LARGE SCALE GENOMIC DNA]</scope>
    <source>
        <strain evidence="2">1S1</strain>
    </source>
</reference>
<keyword evidence="1" id="KW-0812">Transmembrane</keyword>
<gene>
    <name evidence="2" type="ORF">HAP48_025830</name>
</gene>
<dbReference type="EMBL" id="JAAOLE020000001">
    <property type="protein sequence ID" value="NVI46318.1"/>
    <property type="molecule type" value="Genomic_DNA"/>
</dbReference>
<protein>
    <submittedName>
        <fullName evidence="2">Uncharacterized protein</fullName>
    </submittedName>
</protein>
<evidence type="ECO:0000256" key="1">
    <source>
        <dbReference type="SAM" id="Phobius"/>
    </source>
</evidence>
<name>A0A974A2U5_9BRAD</name>
<feature type="transmembrane region" description="Helical" evidence="1">
    <location>
        <begin position="48"/>
        <end position="68"/>
    </location>
</feature>
<dbReference type="RefSeq" id="WP_166205646.1">
    <property type="nucleotide sequence ID" value="NZ_CP088285.1"/>
</dbReference>
<comment type="caution">
    <text evidence="2">The sequence shown here is derived from an EMBL/GenBank/DDBJ whole genome shotgun (WGS) entry which is preliminary data.</text>
</comment>
<sequence>MGLPARIALGIALACVSTLVARTAFEICYRSGFYPEVWFADLTMGVLSNHLAFWLLLCVTAFAVWIALEIAARRWLRAPVNPMLVVPQKSDDKFGIPTLTQYSPPVPSGLYTREWVLVYNPSNPRGRKNLSFKEDGTIGYGRNHNEWRWSYANDHLDIWMKDNRLHNRFKYDPPSGRFHSTNDLEMHGLVKNQVIYQGKV</sequence>
<keyword evidence="1" id="KW-0472">Membrane</keyword>
<proteinExistence type="predicted"/>